<gene>
    <name evidence="4" type="ORF">CINC_LOCUS778</name>
</gene>
<dbReference type="Proteomes" id="UP001154114">
    <property type="component" value="Chromosome 10"/>
</dbReference>
<accession>A0A9P0BML5</accession>
<evidence type="ECO:0000313" key="4">
    <source>
        <dbReference type="EMBL" id="CAH0578930.1"/>
    </source>
</evidence>
<keyword evidence="2" id="KW-0472">Membrane</keyword>
<dbReference type="OrthoDB" id="5977855at2759"/>
<evidence type="ECO:0000256" key="2">
    <source>
        <dbReference type="SAM" id="Phobius"/>
    </source>
</evidence>
<sequence length="438" mass="49305">MLVSLFAYIYLILFESVIHGTLASIEVTDKGILPLEKDSVGVQFYIDLENNNQVHMCKVISWGKMCCLADQQYKDCSLDTIYGDNVEVVKPQEEETFVYVYPTLYQYDQVGYCDFVIDYKCGKSRRSRQLDVSIPFDTQLAKNKKSLQLKAFTATKGAYCDSLDEDTLNKCKPVNCDFKYSGRRPFFEGSSGKCVSAPVCETSQSNALPDVAYVPKSNTCRDLDHPITLADIYAISTGLGVVTENKQTHKDDMKVLLKSNCSTISQNLILLKDLMFGRLCPIFKGDTTAYQDCCTKALLSICGCIVAICGLLLSIVICLHTGLWFFKKWSKGDLKNTIKNLRTKQGKTVPMPKPSTINREVTNNLLREVIVRDLPIELRDSVVDICQRIDQDINVKKRYRVMDLDSAVNLRQDDSESSSVTTSETSAPEDEEKTRLIK</sequence>
<dbReference type="EMBL" id="LR824013">
    <property type="protein sequence ID" value="CAH0578930.1"/>
    <property type="molecule type" value="Genomic_DNA"/>
</dbReference>
<name>A0A9P0BML5_CHRIL</name>
<evidence type="ECO:0000313" key="5">
    <source>
        <dbReference type="Proteomes" id="UP001154114"/>
    </source>
</evidence>
<feature type="chain" id="PRO_5040266719" evidence="3">
    <location>
        <begin position="24"/>
        <end position="438"/>
    </location>
</feature>
<feature type="region of interest" description="Disordered" evidence="1">
    <location>
        <begin position="410"/>
        <end position="438"/>
    </location>
</feature>
<dbReference type="AlphaFoldDB" id="A0A9P0BML5"/>
<protein>
    <submittedName>
        <fullName evidence="4">Uncharacterized protein</fullName>
    </submittedName>
</protein>
<reference evidence="4" key="1">
    <citation type="submission" date="2021-12" db="EMBL/GenBank/DDBJ databases">
        <authorList>
            <person name="King R."/>
        </authorList>
    </citation>
    <scope>NUCLEOTIDE SEQUENCE</scope>
</reference>
<evidence type="ECO:0000256" key="1">
    <source>
        <dbReference type="SAM" id="MobiDB-lite"/>
    </source>
</evidence>
<feature type="compositionally biased region" description="Low complexity" evidence="1">
    <location>
        <begin position="417"/>
        <end position="426"/>
    </location>
</feature>
<feature type="transmembrane region" description="Helical" evidence="2">
    <location>
        <begin position="297"/>
        <end position="326"/>
    </location>
</feature>
<keyword evidence="2" id="KW-0812">Transmembrane</keyword>
<keyword evidence="3" id="KW-0732">Signal</keyword>
<organism evidence="4 5">
    <name type="scientific">Chrysodeixis includens</name>
    <name type="common">Soybean looper</name>
    <name type="synonym">Pseudoplusia includens</name>
    <dbReference type="NCBI Taxonomy" id="689277"/>
    <lineage>
        <taxon>Eukaryota</taxon>
        <taxon>Metazoa</taxon>
        <taxon>Ecdysozoa</taxon>
        <taxon>Arthropoda</taxon>
        <taxon>Hexapoda</taxon>
        <taxon>Insecta</taxon>
        <taxon>Pterygota</taxon>
        <taxon>Neoptera</taxon>
        <taxon>Endopterygota</taxon>
        <taxon>Lepidoptera</taxon>
        <taxon>Glossata</taxon>
        <taxon>Ditrysia</taxon>
        <taxon>Noctuoidea</taxon>
        <taxon>Noctuidae</taxon>
        <taxon>Plusiinae</taxon>
        <taxon>Chrysodeixis</taxon>
    </lineage>
</organism>
<evidence type="ECO:0000256" key="3">
    <source>
        <dbReference type="SAM" id="SignalP"/>
    </source>
</evidence>
<keyword evidence="2" id="KW-1133">Transmembrane helix</keyword>
<proteinExistence type="predicted"/>
<feature type="signal peptide" evidence="3">
    <location>
        <begin position="1"/>
        <end position="23"/>
    </location>
</feature>
<keyword evidence="5" id="KW-1185">Reference proteome</keyword>